<accession>A0A6C0R0Y3</accession>
<proteinExistence type="predicted"/>
<organism evidence="1 2">
    <name type="scientific">Alteromonas phage vB_AmeM_PT11-V22</name>
    <dbReference type="NCBI Taxonomy" id="2704031"/>
    <lineage>
        <taxon>Viruses</taxon>
        <taxon>Duplodnaviria</taxon>
        <taxon>Heunggongvirae</taxon>
        <taxon>Uroviricota</taxon>
        <taxon>Caudoviricetes</taxon>
        <taxon>Myoalterovirus</taxon>
        <taxon>Myoalterovirus PT11V22</taxon>
    </lineage>
</organism>
<keyword evidence="2" id="KW-1185">Reference proteome</keyword>
<sequence length="64" mass="7626">MTYYMQKENESKILKRIEELKEVYIQCMEMRDWQSCDFVADAISIERAKIGITGLKHPLEEDKV</sequence>
<name>A0A6C0R0Y3_9CAUD</name>
<dbReference type="Proteomes" id="UP000479357">
    <property type="component" value="Segment"/>
</dbReference>
<dbReference type="GeneID" id="55626552"/>
<evidence type="ECO:0000313" key="2">
    <source>
        <dbReference type="Proteomes" id="UP000479357"/>
    </source>
</evidence>
<dbReference type="EMBL" id="MN877442">
    <property type="protein sequence ID" value="QHZ59858.1"/>
    <property type="molecule type" value="Genomic_DNA"/>
</dbReference>
<protein>
    <submittedName>
        <fullName evidence="1">Uncharacterized protein</fullName>
    </submittedName>
</protein>
<dbReference type="KEGG" id="vg:55626552"/>
<evidence type="ECO:0000313" key="1">
    <source>
        <dbReference type="EMBL" id="QHZ59858.1"/>
    </source>
</evidence>
<reference evidence="1 2" key="1">
    <citation type="submission" date="2019-12" db="EMBL/GenBank/DDBJ databases">
        <title>Alteromonas phage V22 represents a new genus of marine bacteriophages that requires a novel tail fiber chaperone for host recognition.</title>
        <authorList>
            <person name="Gonzalez-Serrano R."/>
            <person name="Dunne M."/>
            <person name="Rosselli R."/>
            <person name="Martin-Cuadrado A.-B."/>
            <person name="Grosboillot V."/>
            <person name="Zinsli L."/>
            <person name="Roda-Garcia J.J."/>
            <person name="Loessner M.J."/>
            <person name="Rodriguez-Valera F."/>
        </authorList>
    </citation>
    <scope>NUCLEOTIDE SEQUENCE [LARGE SCALE GENOMIC DNA]</scope>
</reference>
<dbReference type="RefSeq" id="YP_009855812.1">
    <property type="nucleotide sequence ID" value="NC_048847.1"/>
</dbReference>